<evidence type="ECO:0000313" key="1">
    <source>
        <dbReference type="EMBL" id="KAJ0040493.1"/>
    </source>
</evidence>
<sequence>MVGMLPELLLNVHRIHDWLTELTQKSQCTFLFKGPWFANMDILVTVDPANVHYITTSNFSNFPKGDEFREIFDILGDGIINVDSDLWRAKEKLLKF</sequence>
<dbReference type="Proteomes" id="UP001163603">
    <property type="component" value="Chromosome 5"/>
</dbReference>
<accession>A0ACC0YPU8</accession>
<protein>
    <submittedName>
        <fullName evidence="1">Uncharacterized protein</fullName>
    </submittedName>
</protein>
<organism evidence="1 2">
    <name type="scientific">Pistacia integerrima</name>
    <dbReference type="NCBI Taxonomy" id="434235"/>
    <lineage>
        <taxon>Eukaryota</taxon>
        <taxon>Viridiplantae</taxon>
        <taxon>Streptophyta</taxon>
        <taxon>Embryophyta</taxon>
        <taxon>Tracheophyta</taxon>
        <taxon>Spermatophyta</taxon>
        <taxon>Magnoliopsida</taxon>
        <taxon>eudicotyledons</taxon>
        <taxon>Gunneridae</taxon>
        <taxon>Pentapetalae</taxon>
        <taxon>rosids</taxon>
        <taxon>malvids</taxon>
        <taxon>Sapindales</taxon>
        <taxon>Anacardiaceae</taxon>
        <taxon>Pistacia</taxon>
    </lineage>
</organism>
<dbReference type="EMBL" id="CM047740">
    <property type="protein sequence ID" value="KAJ0040493.1"/>
    <property type="molecule type" value="Genomic_DNA"/>
</dbReference>
<comment type="caution">
    <text evidence="1">The sequence shown here is derived from an EMBL/GenBank/DDBJ whole genome shotgun (WGS) entry which is preliminary data.</text>
</comment>
<reference evidence="2" key="1">
    <citation type="journal article" date="2023" name="G3 (Bethesda)">
        <title>Genome assembly and association tests identify interacting loci associated with vigor, precocity, and sex in interspecific pistachio rootstocks.</title>
        <authorList>
            <person name="Palmer W."/>
            <person name="Jacygrad E."/>
            <person name="Sagayaradj S."/>
            <person name="Cavanaugh K."/>
            <person name="Han R."/>
            <person name="Bertier L."/>
            <person name="Beede B."/>
            <person name="Kafkas S."/>
            <person name="Golino D."/>
            <person name="Preece J."/>
            <person name="Michelmore R."/>
        </authorList>
    </citation>
    <scope>NUCLEOTIDE SEQUENCE [LARGE SCALE GENOMIC DNA]</scope>
</reference>
<name>A0ACC0YPU8_9ROSI</name>
<keyword evidence="2" id="KW-1185">Reference proteome</keyword>
<gene>
    <name evidence="1" type="ORF">Pint_27121</name>
</gene>
<proteinExistence type="predicted"/>
<evidence type="ECO:0000313" key="2">
    <source>
        <dbReference type="Proteomes" id="UP001163603"/>
    </source>
</evidence>